<comment type="caution">
    <text evidence="2">The sequence shown here is derived from an EMBL/GenBank/DDBJ whole genome shotgun (WGS) entry which is preliminary data.</text>
</comment>
<dbReference type="RefSeq" id="WP_377797137.1">
    <property type="nucleotide sequence ID" value="NZ_JBHSLW010000009.1"/>
</dbReference>
<organism evidence="2 3">
    <name type="scientific">Bosea eneae</name>
    <dbReference type="NCBI Taxonomy" id="151454"/>
    <lineage>
        <taxon>Bacteria</taxon>
        <taxon>Pseudomonadati</taxon>
        <taxon>Pseudomonadota</taxon>
        <taxon>Alphaproteobacteria</taxon>
        <taxon>Hyphomicrobiales</taxon>
        <taxon>Boseaceae</taxon>
        <taxon>Bosea</taxon>
    </lineage>
</organism>
<gene>
    <name evidence="2" type="ORF">ACFPOB_07450</name>
</gene>
<evidence type="ECO:0000313" key="3">
    <source>
        <dbReference type="Proteomes" id="UP001596053"/>
    </source>
</evidence>
<protein>
    <submittedName>
        <fullName evidence="2">AsmA family protein</fullName>
    </submittedName>
</protein>
<dbReference type="InterPro" id="IPR052894">
    <property type="entry name" value="AsmA-related"/>
</dbReference>
<dbReference type="EMBL" id="JBHSLW010000009">
    <property type="protein sequence ID" value="MFC5419397.1"/>
    <property type="molecule type" value="Genomic_DNA"/>
</dbReference>
<accession>A0ABW0IMZ4</accession>
<feature type="domain" description="AsmA" evidence="1">
    <location>
        <begin position="344"/>
        <end position="522"/>
    </location>
</feature>
<dbReference type="PANTHER" id="PTHR30441:SF4">
    <property type="entry name" value="PROTEIN ASMA"/>
    <property type="match status" value="1"/>
</dbReference>
<reference evidence="3" key="1">
    <citation type="journal article" date="2019" name="Int. J. Syst. Evol. Microbiol.">
        <title>The Global Catalogue of Microorganisms (GCM) 10K type strain sequencing project: providing services to taxonomists for standard genome sequencing and annotation.</title>
        <authorList>
            <consortium name="The Broad Institute Genomics Platform"/>
            <consortium name="The Broad Institute Genome Sequencing Center for Infectious Disease"/>
            <person name="Wu L."/>
            <person name="Ma J."/>
        </authorList>
    </citation>
    <scope>NUCLEOTIDE SEQUENCE [LARGE SCALE GENOMIC DNA]</scope>
    <source>
        <strain evidence="3">NCAIM B.01391</strain>
    </source>
</reference>
<keyword evidence="3" id="KW-1185">Reference proteome</keyword>
<dbReference type="Pfam" id="PF05170">
    <property type="entry name" value="AsmA"/>
    <property type="match status" value="1"/>
</dbReference>
<name>A0ABW0IMZ4_9HYPH</name>
<evidence type="ECO:0000313" key="2">
    <source>
        <dbReference type="EMBL" id="MFC5419397.1"/>
    </source>
</evidence>
<evidence type="ECO:0000259" key="1">
    <source>
        <dbReference type="Pfam" id="PF05170"/>
    </source>
</evidence>
<dbReference type="InterPro" id="IPR007844">
    <property type="entry name" value="AsmA"/>
</dbReference>
<dbReference type="PANTHER" id="PTHR30441">
    <property type="entry name" value="DUF748 DOMAIN-CONTAINING PROTEIN"/>
    <property type="match status" value="1"/>
</dbReference>
<dbReference type="Proteomes" id="UP001596053">
    <property type="component" value="Unassembled WGS sequence"/>
</dbReference>
<proteinExistence type="predicted"/>
<sequence length="594" mass="63547">MKATYQAMPRHAISRRALIFGLAAAALLLTLGLQSWNLALSQVERLVIAGIEARTGLKVTSLRRAEIAILPLPRISLSDVTFVDPQGVLSGKAARMRARTRLLTLIGGQLDFDRIELVVPELDIAVAETGGSYADWQNRVFDYLTRLENQSRLILTSGSVMIRADGAVRTTLRDVNLLIEERSADAPIALAGSFSWRGEPTKVDLLWPVAGDRARAAFSVGSRLMALRFNGTRSAAQNIANGQIAFSTKSLSDALAWFAPRPRIASLVQEVELTAQAQVNDGSVSLDTVVAMADGNQLEGALKLDGAMPNWALSGTLAAAEFDLGRLLRQAEPRLSSGAGETGNTPLEFDGWTTNDIDLRLSLDSARIGNARFGDLAVQLLIRKGRFEASLLRASAYGGSVRARILATPVAAGADVKLQLGLEKVSLAQAADDLPEITRLTGAATGQLAFEGVGGSVQEVVNSLTGRANLTIRQGEFRGIAFPDLLRRAEKPPTSARDWRQGKSSFETLQLSALANLGVLYLTETRLAGSGYNVVLNGTADLGRRWLDLNGALNSTTTSTRVPFELRGPFFGAAFTPAIDASLRTPGPAIPVLR</sequence>